<proteinExistence type="predicted"/>
<organism evidence="1 2">
    <name type="scientific">Grifola frondosa</name>
    <name type="common">Maitake</name>
    <name type="synonym">Polyporus frondosus</name>
    <dbReference type="NCBI Taxonomy" id="5627"/>
    <lineage>
        <taxon>Eukaryota</taxon>
        <taxon>Fungi</taxon>
        <taxon>Dikarya</taxon>
        <taxon>Basidiomycota</taxon>
        <taxon>Agaricomycotina</taxon>
        <taxon>Agaricomycetes</taxon>
        <taxon>Polyporales</taxon>
        <taxon>Grifolaceae</taxon>
        <taxon>Grifola</taxon>
    </lineage>
</organism>
<dbReference type="InterPro" id="IPR002347">
    <property type="entry name" value="SDR_fam"/>
</dbReference>
<evidence type="ECO:0000313" key="2">
    <source>
        <dbReference type="Proteomes" id="UP000092993"/>
    </source>
</evidence>
<reference evidence="1 2" key="1">
    <citation type="submission" date="2016-03" db="EMBL/GenBank/DDBJ databases">
        <title>Whole genome sequencing of Grifola frondosa 9006-11.</title>
        <authorList>
            <person name="Min B."/>
            <person name="Park H."/>
            <person name="Kim J.-G."/>
            <person name="Cho H."/>
            <person name="Oh Y.-L."/>
            <person name="Kong W.-S."/>
            <person name="Choi I.-G."/>
        </authorList>
    </citation>
    <scope>NUCLEOTIDE SEQUENCE [LARGE SCALE GENOMIC DNA]</scope>
    <source>
        <strain evidence="1 2">9006-11</strain>
    </source>
</reference>
<dbReference type="GO" id="GO:0016616">
    <property type="term" value="F:oxidoreductase activity, acting on the CH-OH group of donors, NAD or NADP as acceptor"/>
    <property type="evidence" value="ECO:0007669"/>
    <property type="project" value="TreeGrafter"/>
</dbReference>
<evidence type="ECO:0000313" key="1">
    <source>
        <dbReference type="EMBL" id="OBZ71368.1"/>
    </source>
</evidence>
<sequence>MPSYAIIGSSKGIGLEYVRQLASDPKNTVFATVRDKGTATQLAAIAETAKNVHIIEADVVNTTSLKAAADEVAKISGGSLDVLIHNAAKFKNETFFYTFEDYESPEALDADFIDSFKVNVLGIIHTINAFLPLLRKGTTKKIVVIGAGGGDPDFVWKARHGYMAAIGPSQGASAVVAAKYAVMLEDEGFTVVSLCPGIVDTINTRGHDVAALENALAKFTARAMKVNPGANFAMQTPEESVRKQLKVMNAVTQNDAGGLLSHRGLDVLAGGKGGRAMDIGVYL</sequence>
<dbReference type="AlphaFoldDB" id="A0A1C7M3M0"/>
<name>A0A1C7M3M0_GRIFR</name>
<dbReference type="InterPro" id="IPR036291">
    <property type="entry name" value="NAD(P)-bd_dom_sf"/>
</dbReference>
<gene>
    <name evidence="1" type="ORF">A0H81_08762</name>
</gene>
<dbReference type="EMBL" id="LUGG01000011">
    <property type="protein sequence ID" value="OBZ71368.1"/>
    <property type="molecule type" value="Genomic_DNA"/>
</dbReference>
<keyword evidence="2" id="KW-1185">Reference proteome</keyword>
<accession>A0A1C7M3M0</accession>
<dbReference type="OMA" id="WTAKWRT"/>
<protein>
    <recommendedName>
        <fullName evidence="3">NAD(P)-binding protein</fullName>
    </recommendedName>
</protein>
<dbReference type="Pfam" id="PF00106">
    <property type="entry name" value="adh_short"/>
    <property type="match status" value="1"/>
</dbReference>
<evidence type="ECO:0008006" key="3">
    <source>
        <dbReference type="Google" id="ProtNLM"/>
    </source>
</evidence>
<dbReference type="PRINTS" id="PR00081">
    <property type="entry name" value="GDHRDH"/>
</dbReference>
<dbReference type="PANTHER" id="PTHR45458:SF3">
    <property type="entry name" value="CHAIN DEHYDROGENASE (ATSC), PUTATIVE-RELATED"/>
    <property type="match status" value="1"/>
</dbReference>
<dbReference type="SUPFAM" id="SSF51735">
    <property type="entry name" value="NAD(P)-binding Rossmann-fold domains"/>
    <property type="match status" value="1"/>
</dbReference>
<dbReference type="InterPro" id="IPR052184">
    <property type="entry name" value="SDR_enzymes"/>
</dbReference>
<comment type="caution">
    <text evidence="1">The sequence shown here is derived from an EMBL/GenBank/DDBJ whole genome shotgun (WGS) entry which is preliminary data.</text>
</comment>
<dbReference type="Gene3D" id="3.40.50.720">
    <property type="entry name" value="NAD(P)-binding Rossmann-like Domain"/>
    <property type="match status" value="1"/>
</dbReference>
<dbReference type="PANTHER" id="PTHR45458">
    <property type="entry name" value="SHORT-CHAIN DEHYDROGENASE/REDUCTASE SDR"/>
    <property type="match status" value="1"/>
</dbReference>
<dbReference type="OrthoDB" id="9876299at2759"/>
<dbReference type="Proteomes" id="UP000092993">
    <property type="component" value="Unassembled WGS sequence"/>
</dbReference>